<sequence>MATDIDNRPVTDGLGSDPKAVEAKVGPAGRILINTLGRAVSIQSSAIVRYVEFLREKNPDAGPTEIQEIIDKHFMRLSTGSGAGAGAAAAIPGIGFFTGAAAIGAESLVFLDAAAWYTMASAQLRGVDITEKERRKALILLALLGSKGTAIVDTLMLDLGSEKGLPSASTLARFSAPKLGEVNNRLMRTALKQVTRKFRRAWLGKIMPLGIGAVLGTMANRKLAKNVITNSRESLGPVPASFAAGA</sequence>
<evidence type="ECO:0000313" key="2">
    <source>
        <dbReference type="Proteomes" id="UP001238805"/>
    </source>
</evidence>
<gene>
    <name evidence="1" type="ORF">QP029_09305</name>
</gene>
<name>A0ABY8VIG6_9CORY</name>
<protein>
    <recommendedName>
        <fullName evidence="3">EcsC protein family</fullName>
    </recommendedName>
</protein>
<dbReference type="EMBL" id="CP126970">
    <property type="protein sequence ID" value="WIM69446.1"/>
    <property type="molecule type" value="Genomic_DNA"/>
</dbReference>
<organism evidence="1 2">
    <name type="scientific">Corynebacterium suedekumii</name>
    <dbReference type="NCBI Taxonomy" id="3049801"/>
    <lineage>
        <taxon>Bacteria</taxon>
        <taxon>Bacillati</taxon>
        <taxon>Actinomycetota</taxon>
        <taxon>Actinomycetes</taxon>
        <taxon>Mycobacteriales</taxon>
        <taxon>Corynebacteriaceae</taxon>
        <taxon>Corynebacterium</taxon>
    </lineage>
</organism>
<proteinExistence type="predicted"/>
<dbReference type="Proteomes" id="UP001238805">
    <property type="component" value="Chromosome"/>
</dbReference>
<evidence type="ECO:0008006" key="3">
    <source>
        <dbReference type="Google" id="ProtNLM"/>
    </source>
</evidence>
<reference evidence="1 2" key="1">
    <citation type="submission" date="2023-05" db="EMBL/GenBank/DDBJ databases">
        <title>Corynebacterium suedekumii sp. nov. and Corynebacterium breve sp. nov. isolated from raw cow's milk.</title>
        <authorList>
            <person name="Baer M.K."/>
            <person name="Mehl L."/>
            <person name="Hellmuth R."/>
            <person name="Marke G."/>
            <person name="Lipski A."/>
        </authorList>
    </citation>
    <scope>NUCLEOTIDE SEQUENCE [LARGE SCALE GENOMIC DNA]</scope>
    <source>
        <strain evidence="1 2">LM112</strain>
    </source>
</reference>
<dbReference type="RefSeq" id="WP_284874040.1">
    <property type="nucleotide sequence ID" value="NZ_CP126970.1"/>
</dbReference>
<evidence type="ECO:0000313" key="1">
    <source>
        <dbReference type="EMBL" id="WIM69446.1"/>
    </source>
</evidence>
<accession>A0ABY8VIG6</accession>
<keyword evidence="2" id="KW-1185">Reference proteome</keyword>